<keyword evidence="2" id="KW-0479">Metal-binding</keyword>
<dbReference type="InterPro" id="IPR013320">
    <property type="entry name" value="ConA-like_dom_sf"/>
</dbReference>
<dbReference type="Pfam" id="PF00354">
    <property type="entry name" value="Pentaxin"/>
    <property type="match status" value="1"/>
</dbReference>
<accession>A0A9X0CX83</accession>
<feature type="disulfide bond" evidence="6">
    <location>
        <begin position="186"/>
        <end position="245"/>
    </location>
</feature>
<dbReference type="InterPro" id="IPR051360">
    <property type="entry name" value="Neuronal_Pentraxin_Related"/>
</dbReference>
<evidence type="ECO:0000256" key="2">
    <source>
        <dbReference type="ARBA" id="ARBA00022723"/>
    </source>
</evidence>
<protein>
    <submittedName>
        <fullName evidence="9">Uncharacterized protein</fullName>
    </submittedName>
</protein>
<dbReference type="PANTHER" id="PTHR19277">
    <property type="entry name" value="PENTRAXIN"/>
    <property type="match status" value="1"/>
</dbReference>
<dbReference type="GO" id="GO:0016020">
    <property type="term" value="C:membrane"/>
    <property type="evidence" value="ECO:0007669"/>
    <property type="project" value="InterPro"/>
</dbReference>
<dbReference type="InterPro" id="IPR001759">
    <property type="entry name" value="PTX_dom"/>
</dbReference>
<keyword evidence="10" id="KW-1185">Reference proteome</keyword>
<evidence type="ECO:0000256" key="3">
    <source>
        <dbReference type="ARBA" id="ARBA00022837"/>
    </source>
</evidence>
<evidence type="ECO:0000259" key="7">
    <source>
        <dbReference type="PROSITE" id="PS50060"/>
    </source>
</evidence>
<dbReference type="PROSITE" id="PS00289">
    <property type="entry name" value="PTX_1"/>
    <property type="match status" value="1"/>
</dbReference>
<dbReference type="InterPro" id="IPR000998">
    <property type="entry name" value="MAM_dom"/>
</dbReference>
<dbReference type="GO" id="GO:0046872">
    <property type="term" value="F:metal ion binding"/>
    <property type="evidence" value="ECO:0007669"/>
    <property type="project" value="UniProtKB-KW"/>
</dbReference>
<evidence type="ECO:0000313" key="10">
    <source>
        <dbReference type="Proteomes" id="UP001163046"/>
    </source>
</evidence>
<comment type="caution">
    <text evidence="9">The sequence shown here is derived from an EMBL/GenBank/DDBJ whole genome shotgun (WGS) entry which is preliminary data.</text>
</comment>
<dbReference type="PROSITE" id="PS50060">
    <property type="entry name" value="MAM_2"/>
    <property type="match status" value="1"/>
</dbReference>
<dbReference type="PROSITE" id="PS51828">
    <property type="entry name" value="PTX_2"/>
    <property type="match status" value="1"/>
</dbReference>
<organism evidence="9 10">
    <name type="scientific">Desmophyllum pertusum</name>
    <dbReference type="NCBI Taxonomy" id="174260"/>
    <lineage>
        <taxon>Eukaryota</taxon>
        <taxon>Metazoa</taxon>
        <taxon>Cnidaria</taxon>
        <taxon>Anthozoa</taxon>
        <taxon>Hexacorallia</taxon>
        <taxon>Scleractinia</taxon>
        <taxon>Caryophylliina</taxon>
        <taxon>Caryophylliidae</taxon>
        <taxon>Desmophyllum</taxon>
    </lineage>
</organism>
<dbReference type="PANTHER" id="PTHR19277:SF161">
    <property type="entry name" value="LAMININ G DOMAIN-CONTAINING PROTEIN"/>
    <property type="match status" value="1"/>
</dbReference>
<dbReference type="Pfam" id="PF00629">
    <property type="entry name" value="MAM"/>
    <property type="match status" value="1"/>
</dbReference>
<comment type="cofactor">
    <cofactor evidence="1">
        <name>Ca(2+)</name>
        <dbReference type="ChEBI" id="CHEBI:29108"/>
    </cofactor>
</comment>
<evidence type="ECO:0000256" key="5">
    <source>
        <dbReference type="ARBA" id="ARBA00023180"/>
    </source>
</evidence>
<evidence type="ECO:0000256" key="6">
    <source>
        <dbReference type="PROSITE-ProRule" id="PRU01172"/>
    </source>
</evidence>
<evidence type="ECO:0000256" key="1">
    <source>
        <dbReference type="ARBA" id="ARBA00001913"/>
    </source>
</evidence>
<gene>
    <name evidence="9" type="ORF">OS493_027275</name>
</gene>
<sequence>MVNMYVEDIKDTGCYKDNPDRALPLLEAMSPLLDGSYMQRAAAIRRCAKAAYDLQLHVFAVQNGGQCLGGTDANLSYNKYGSSTQCQGNGRGGPWANQVYKIIRRCNASDEWCGWISQGDAKTRWSVKMAADLMRAGEDIANDADYDVNEGNLHDRRYILETRGNKRVRMTAPVSSSTNINKLTVCYWLQDNYASLSMMYTSANDTMETPAFSLYQNSTSLRLSVKENIISSAVSVEKHVWQHMCASWSSQQGFWKIYKDGKLFDFNRWLSSEQIISGTGVVTITFQQNNQTFSSRLTGVNMWNYDVGMEEVYRLSLGCGEETGNLLRWFDLRNKADLTEHAKKLKGSSCTYRDDIMAIVSNGAERKAQLVSPWYNRSAEGFGKCLQFRFLMFGPGAKTLEIYQELKMNQWQIWKDSNNTVPHWRYGQVSLTSIARRKLIIKGHLGKLPGYIAVGGLSWADGYCEAEPHFADNLACSKTLVESSGFILSPHYPDFMHPTPIASG</sequence>
<keyword evidence="4 6" id="KW-1015">Disulfide bond</keyword>
<feature type="domain" description="Pentraxin (PTX)" evidence="8">
    <location>
        <begin position="154"/>
        <end position="350"/>
    </location>
</feature>
<evidence type="ECO:0000259" key="8">
    <source>
        <dbReference type="PROSITE" id="PS51828"/>
    </source>
</evidence>
<dbReference type="Gene3D" id="2.60.120.200">
    <property type="match status" value="2"/>
</dbReference>
<keyword evidence="3" id="KW-0106">Calcium</keyword>
<keyword evidence="5" id="KW-0325">Glycoprotein</keyword>
<dbReference type="EMBL" id="MU826374">
    <property type="protein sequence ID" value="KAJ7377713.1"/>
    <property type="molecule type" value="Genomic_DNA"/>
</dbReference>
<dbReference type="SMART" id="SM00159">
    <property type="entry name" value="PTX"/>
    <property type="match status" value="1"/>
</dbReference>
<reference evidence="9" key="1">
    <citation type="submission" date="2023-01" db="EMBL/GenBank/DDBJ databases">
        <title>Genome assembly of the deep-sea coral Lophelia pertusa.</title>
        <authorList>
            <person name="Herrera S."/>
            <person name="Cordes E."/>
        </authorList>
    </citation>
    <scope>NUCLEOTIDE SEQUENCE</scope>
    <source>
        <strain evidence="9">USNM1676648</strain>
        <tissue evidence="9">Polyp</tissue>
    </source>
</reference>
<proteinExistence type="predicted"/>
<dbReference type="Proteomes" id="UP001163046">
    <property type="component" value="Unassembled WGS sequence"/>
</dbReference>
<dbReference type="SUPFAM" id="SSF49899">
    <property type="entry name" value="Concanavalin A-like lectins/glucanases"/>
    <property type="match status" value="2"/>
</dbReference>
<dbReference type="AlphaFoldDB" id="A0A9X0CX83"/>
<evidence type="ECO:0000313" key="9">
    <source>
        <dbReference type="EMBL" id="KAJ7377713.1"/>
    </source>
</evidence>
<evidence type="ECO:0000256" key="4">
    <source>
        <dbReference type="ARBA" id="ARBA00023157"/>
    </source>
</evidence>
<dbReference type="InterPro" id="IPR030476">
    <property type="entry name" value="Pentaxin_CS"/>
</dbReference>
<name>A0A9X0CX83_9CNID</name>
<feature type="domain" description="MAM" evidence="7">
    <location>
        <begin position="305"/>
        <end position="466"/>
    </location>
</feature>
<dbReference type="OrthoDB" id="5963019at2759"/>